<sequence>MGQPPLEAEIEIAATPDEVWAAISNVAAMKKRSPELVVMRTFGKPKVGRRSVNINRRKGFAWPTTARITRWKPPTNDGGNGSFAFYVWPTDVEWSYDLEPSSTGTRVVERRTALPDPSLSVRLTAKWALGGADNHDTELLAGMNATLAALKVEVEQP</sequence>
<dbReference type="CDD" id="cd07812">
    <property type="entry name" value="SRPBCC"/>
    <property type="match status" value="1"/>
</dbReference>
<dbReference type="InterPro" id="IPR019587">
    <property type="entry name" value="Polyketide_cyclase/dehydratase"/>
</dbReference>
<protein>
    <recommendedName>
        <fullName evidence="3">SRPBCC family protein</fullName>
    </recommendedName>
</protein>
<proteinExistence type="predicted"/>
<dbReference type="Gene3D" id="3.30.530.20">
    <property type="match status" value="1"/>
</dbReference>
<reference evidence="1 2" key="1">
    <citation type="submission" date="2023-07" db="EMBL/GenBank/DDBJ databases">
        <title>Sorghum-associated microbial communities from plants grown in Nebraska, USA.</title>
        <authorList>
            <person name="Schachtman D."/>
        </authorList>
    </citation>
    <scope>NUCLEOTIDE SEQUENCE [LARGE SCALE GENOMIC DNA]</scope>
    <source>
        <strain evidence="1 2">BE248</strain>
    </source>
</reference>
<accession>A0ABU1UMU6</accession>
<dbReference type="Proteomes" id="UP001257739">
    <property type="component" value="Unassembled WGS sequence"/>
</dbReference>
<dbReference type="Pfam" id="PF10604">
    <property type="entry name" value="Polyketide_cyc2"/>
    <property type="match status" value="1"/>
</dbReference>
<evidence type="ECO:0008006" key="3">
    <source>
        <dbReference type="Google" id="ProtNLM"/>
    </source>
</evidence>
<dbReference type="EMBL" id="JAVDWH010000001">
    <property type="protein sequence ID" value="MDR7086501.1"/>
    <property type="molecule type" value="Genomic_DNA"/>
</dbReference>
<dbReference type="SUPFAM" id="SSF55961">
    <property type="entry name" value="Bet v1-like"/>
    <property type="match status" value="1"/>
</dbReference>
<dbReference type="RefSeq" id="WP_309968455.1">
    <property type="nucleotide sequence ID" value="NZ_JAVDWH010000001.1"/>
</dbReference>
<organism evidence="1 2">
    <name type="scientific">Aeromicrobium panaciterrae</name>
    <dbReference type="NCBI Taxonomy" id="363861"/>
    <lineage>
        <taxon>Bacteria</taxon>
        <taxon>Bacillati</taxon>
        <taxon>Actinomycetota</taxon>
        <taxon>Actinomycetes</taxon>
        <taxon>Propionibacteriales</taxon>
        <taxon>Nocardioidaceae</taxon>
        <taxon>Aeromicrobium</taxon>
    </lineage>
</organism>
<gene>
    <name evidence="1" type="ORF">J2X11_001340</name>
</gene>
<evidence type="ECO:0000313" key="1">
    <source>
        <dbReference type="EMBL" id="MDR7086501.1"/>
    </source>
</evidence>
<evidence type="ECO:0000313" key="2">
    <source>
        <dbReference type="Proteomes" id="UP001257739"/>
    </source>
</evidence>
<keyword evidence="2" id="KW-1185">Reference proteome</keyword>
<name>A0ABU1UMU6_9ACTN</name>
<comment type="caution">
    <text evidence="1">The sequence shown here is derived from an EMBL/GenBank/DDBJ whole genome shotgun (WGS) entry which is preliminary data.</text>
</comment>
<dbReference type="InterPro" id="IPR023393">
    <property type="entry name" value="START-like_dom_sf"/>
</dbReference>